<dbReference type="STRING" id="658196.A0A397SDA1"/>
<dbReference type="SUPFAM" id="SSF53067">
    <property type="entry name" value="Actin-like ATPase domain"/>
    <property type="match status" value="2"/>
</dbReference>
<organism evidence="1 2">
    <name type="scientific">Glomus cerebriforme</name>
    <dbReference type="NCBI Taxonomy" id="658196"/>
    <lineage>
        <taxon>Eukaryota</taxon>
        <taxon>Fungi</taxon>
        <taxon>Fungi incertae sedis</taxon>
        <taxon>Mucoromycota</taxon>
        <taxon>Glomeromycotina</taxon>
        <taxon>Glomeromycetes</taxon>
        <taxon>Glomerales</taxon>
        <taxon>Glomeraceae</taxon>
        <taxon>Glomus</taxon>
    </lineage>
</organism>
<protein>
    <recommendedName>
        <fullName evidence="3">Actin-like ATPase domain-containing protein</fullName>
    </recommendedName>
</protein>
<reference evidence="1 2" key="1">
    <citation type="submission" date="2018-06" db="EMBL/GenBank/DDBJ databases">
        <title>Comparative genomics reveals the genomic features of Rhizophagus irregularis, R. cerebriforme, R. diaphanum and Gigaspora rosea, and their symbiotic lifestyle signature.</title>
        <authorList>
            <person name="Morin E."/>
            <person name="San Clemente H."/>
            <person name="Chen E.C.H."/>
            <person name="De La Providencia I."/>
            <person name="Hainaut M."/>
            <person name="Kuo A."/>
            <person name="Kohler A."/>
            <person name="Murat C."/>
            <person name="Tang N."/>
            <person name="Roy S."/>
            <person name="Loubradou J."/>
            <person name="Henrissat B."/>
            <person name="Grigoriev I.V."/>
            <person name="Corradi N."/>
            <person name="Roux C."/>
            <person name="Martin F.M."/>
        </authorList>
    </citation>
    <scope>NUCLEOTIDE SEQUENCE [LARGE SCALE GENOMIC DNA]</scope>
    <source>
        <strain evidence="1 2">DAOM 227022</strain>
    </source>
</reference>
<dbReference type="Gene3D" id="3.90.640.10">
    <property type="entry name" value="Actin, Chain A, domain 4"/>
    <property type="match status" value="1"/>
</dbReference>
<accession>A0A397SDA1</accession>
<sequence>MSWIDNIHVVIGIDFGTTHTGFSFSHVEDEDIGDIETNDTWPGGMGNLRTNTVLQYKNDFEEVESWGYPALCKKPNRRNKETKPIELFKLYLGNCLEKLRPKLPEKVTYKRAITDYLCEVGKLIKETIPRHWPRIDFMQQVLLVVTIQTDYSEFDKAIMRECIFNAGLIADKYSENLVFITEPEATAIYCMNIIKQHALTEPGTTFMIVDCSNDTVDLTTRKLLEENQLGEVTERAGDFCGSTFIDKKFIELLESKVGKLAINSLNENYYGQLQYIVQEFCQNVKIEFTGDDPDFCYEMDFEDITPVLLEYVTGSEKDLMEEKEWIIELDFNTIKSMFDSIVDRIIEMIRVQLDNSTGKCSAISLVGNFSQSKYLQKRIKEEFNSLVENISIPTSPIAAVSCGATIYGKSLYESKNLKNMNNLNCVIATRVLNYTFGIKISPLWEDENPPDRITSDGRIHKFHCIVERKTVVTFDQEFLVENIIPTLSDQTKLIFEIFYTREHIAVYCDEPGMKLLGKLIIHIPNVQLGTHRPYTFSLAFDDMKIKASVFNQTNRQNYRIKFFNNYY</sequence>
<evidence type="ECO:0000313" key="1">
    <source>
        <dbReference type="EMBL" id="RIA82245.1"/>
    </source>
</evidence>
<name>A0A397SDA1_9GLOM</name>
<dbReference type="InterPro" id="IPR043129">
    <property type="entry name" value="ATPase_NBD"/>
</dbReference>
<dbReference type="PANTHER" id="PTHR14187:SF5">
    <property type="entry name" value="HEAT SHOCK 70 KDA PROTEIN 12A"/>
    <property type="match status" value="1"/>
</dbReference>
<keyword evidence="2" id="KW-1185">Reference proteome</keyword>
<dbReference type="Gene3D" id="3.30.420.40">
    <property type="match status" value="2"/>
</dbReference>
<dbReference type="AlphaFoldDB" id="A0A397SDA1"/>
<dbReference type="PANTHER" id="PTHR14187">
    <property type="entry name" value="ALPHA KINASE/ELONGATION FACTOR 2 KINASE"/>
    <property type="match status" value="1"/>
</dbReference>
<comment type="caution">
    <text evidence="1">The sequence shown here is derived from an EMBL/GenBank/DDBJ whole genome shotgun (WGS) entry which is preliminary data.</text>
</comment>
<evidence type="ECO:0008006" key="3">
    <source>
        <dbReference type="Google" id="ProtNLM"/>
    </source>
</evidence>
<gene>
    <name evidence="1" type="ORF">C1645_862964</name>
</gene>
<dbReference type="Proteomes" id="UP000265703">
    <property type="component" value="Unassembled WGS sequence"/>
</dbReference>
<proteinExistence type="predicted"/>
<dbReference type="EMBL" id="QKYT01000685">
    <property type="protein sequence ID" value="RIA82245.1"/>
    <property type="molecule type" value="Genomic_DNA"/>
</dbReference>
<evidence type="ECO:0000313" key="2">
    <source>
        <dbReference type="Proteomes" id="UP000265703"/>
    </source>
</evidence>
<dbReference type="OrthoDB" id="2963168at2759"/>